<comment type="caution">
    <text evidence="1">The sequence shown here is derived from an EMBL/GenBank/DDBJ whole genome shotgun (WGS) entry which is preliminary data.</text>
</comment>
<name>A0A4R6VP22_9PSEU</name>
<proteinExistence type="predicted"/>
<organism evidence="1 2">
    <name type="scientific">Actinomycetospora succinea</name>
    <dbReference type="NCBI Taxonomy" id="663603"/>
    <lineage>
        <taxon>Bacteria</taxon>
        <taxon>Bacillati</taxon>
        <taxon>Actinomycetota</taxon>
        <taxon>Actinomycetes</taxon>
        <taxon>Pseudonocardiales</taxon>
        <taxon>Pseudonocardiaceae</taxon>
        <taxon>Actinomycetospora</taxon>
    </lineage>
</organism>
<protein>
    <submittedName>
        <fullName evidence="1">Uncharacterized protein</fullName>
    </submittedName>
</protein>
<evidence type="ECO:0000313" key="1">
    <source>
        <dbReference type="EMBL" id="TDQ65639.1"/>
    </source>
</evidence>
<gene>
    <name evidence="1" type="ORF">EV188_101891</name>
</gene>
<reference evidence="1 2" key="1">
    <citation type="submission" date="2019-03" db="EMBL/GenBank/DDBJ databases">
        <title>Genomic Encyclopedia of Type Strains, Phase IV (KMG-IV): sequencing the most valuable type-strain genomes for metagenomic binning, comparative biology and taxonomic classification.</title>
        <authorList>
            <person name="Goeker M."/>
        </authorList>
    </citation>
    <scope>NUCLEOTIDE SEQUENCE [LARGE SCALE GENOMIC DNA]</scope>
    <source>
        <strain evidence="1 2">DSM 45775</strain>
    </source>
</reference>
<dbReference type="EMBL" id="SNYO01000001">
    <property type="protein sequence ID" value="TDQ65639.1"/>
    <property type="molecule type" value="Genomic_DNA"/>
</dbReference>
<keyword evidence="2" id="KW-1185">Reference proteome</keyword>
<accession>A0A4R6VP22</accession>
<sequence length="31" mass="3321">MDAATDLDPWHDFGLAVSINVERVSSRAGCS</sequence>
<dbReference type="Proteomes" id="UP000295705">
    <property type="component" value="Unassembled WGS sequence"/>
</dbReference>
<evidence type="ECO:0000313" key="2">
    <source>
        <dbReference type="Proteomes" id="UP000295705"/>
    </source>
</evidence>
<dbReference type="AlphaFoldDB" id="A0A4R6VP22"/>